<keyword evidence="12" id="KW-1185">Reference proteome</keyword>
<accession>A0A6P5LMZ7</accession>
<dbReference type="SUPFAM" id="SSF48726">
    <property type="entry name" value="Immunoglobulin"/>
    <property type="match status" value="2"/>
</dbReference>
<gene>
    <name evidence="13" type="primary">LOC110220186</name>
</gene>
<dbReference type="PANTHER" id="PTHR11738:SF179">
    <property type="entry name" value="LEUKOCYTE IMMUNOGLOBULIN-LIKE RECEPTOR SUBFAMILY A MEMBER 5"/>
    <property type="match status" value="1"/>
</dbReference>
<dbReference type="AlphaFoldDB" id="A0A6P5LMZ7"/>
<dbReference type="RefSeq" id="XP_020859780.1">
    <property type="nucleotide sequence ID" value="XM_021004121.1"/>
</dbReference>
<comment type="subcellular location">
    <subcellularLocation>
        <location evidence="1">Cell membrane</location>
        <topology evidence="1">Single-pass membrane protein</topology>
    </subcellularLocation>
</comment>
<dbReference type="Proteomes" id="UP000515140">
    <property type="component" value="Unplaced"/>
</dbReference>
<feature type="signal peptide" evidence="11">
    <location>
        <begin position="1"/>
        <end position="18"/>
    </location>
</feature>
<name>A0A6P5LMZ7_PHACI</name>
<keyword evidence="4 11" id="KW-0732">Signal</keyword>
<evidence type="ECO:0000256" key="2">
    <source>
        <dbReference type="ARBA" id="ARBA00022475"/>
    </source>
</evidence>
<evidence type="ECO:0000256" key="7">
    <source>
        <dbReference type="ARBA" id="ARBA00023136"/>
    </source>
</evidence>
<dbReference type="GO" id="GO:0002764">
    <property type="term" value="P:immune response-regulating signaling pathway"/>
    <property type="evidence" value="ECO:0007669"/>
    <property type="project" value="TreeGrafter"/>
</dbReference>
<evidence type="ECO:0000256" key="5">
    <source>
        <dbReference type="ARBA" id="ARBA00022737"/>
    </source>
</evidence>
<dbReference type="InterPro" id="IPR050412">
    <property type="entry name" value="Ig-like_Receptors_ImmuneReg"/>
</dbReference>
<dbReference type="PANTHER" id="PTHR11738">
    <property type="entry name" value="MHC CLASS I NK CELL RECEPTOR"/>
    <property type="match status" value="1"/>
</dbReference>
<evidence type="ECO:0000313" key="12">
    <source>
        <dbReference type="Proteomes" id="UP000515140"/>
    </source>
</evidence>
<evidence type="ECO:0000256" key="11">
    <source>
        <dbReference type="SAM" id="SignalP"/>
    </source>
</evidence>
<dbReference type="OMA" id="SSWESKT"/>
<keyword evidence="6" id="KW-1133">Transmembrane helix</keyword>
<evidence type="ECO:0000256" key="9">
    <source>
        <dbReference type="ARBA" id="ARBA00023180"/>
    </source>
</evidence>
<dbReference type="KEGG" id="pcw:110220186"/>
<evidence type="ECO:0000256" key="4">
    <source>
        <dbReference type="ARBA" id="ARBA00022729"/>
    </source>
</evidence>
<reference evidence="13" key="1">
    <citation type="submission" date="2025-08" db="UniProtKB">
        <authorList>
            <consortium name="RefSeq"/>
        </authorList>
    </citation>
    <scope>IDENTIFICATION</scope>
    <source>
        <tissue evidence="13">Spleen</tissue>
    </source>
</reference>
<dbReference type="Gene3D" id="2.60.40.10">
    <property type="entry name" value="Immunoglobulins"/>
    <property type="match status" value="2"/>
</dbReference>
<evidence type="ECO:0000256" key="1">
    <source>
        <dbReference type="ARBA" id="ARBA00004162"/>
    </source>
</evidence>
<evidence type="ECO:0000256" key="3">
    <source>
        <dbReference type="ARBA" id="ARBA00022692"/>
    </source>
</evidence>
<evidence type="ECO:0000313" key="13">
    <source>
        <dbReference type="RefSeq" id="XP_020859780.1"/>
    </source>
</evidence>
<dbReference type="FunFam" id="2.60.40.10:FF:000049">
    <property type="entry name" value="Leukocyte immunoglobulin-like receptor subfamily B member 1"/>
    <property type="match status" value="2"/>
</dbReference>
<protein>
    <submittedName>
        <fullName evidence="13">Platelet glycoprotein VI-like</fullName>
    </submittedName>
</protein>
<evidence type="ECO:0000256" key="6">
    <source>
        <dbReference type="ARBA" id="ARBA00022989"/>
    </source>
</evidence>
<evidence type="ECO:0000256" key="10">
    <source>
        <dbReference type="ARBA" id="ARBA00023319"/>
    </source>
</evidence>
<keyword evidence="3" id="KW-0812">Transmembrane</keyword>
<sequence>MGPSLAALLCLRFCVVQALETFHDMPPPVFEAEPKYPVPLGQPLKLHCTGPQDAVSYRVYKEAVEEPLNFSESSWESKSSVFHYPKADLLHAGRFRCGYEFHSFWSKLSKPLDVNVSGLYEKPLLWAVPGHSVPPGGNVTIHCNSSVGLDNFVLYHGKLEYEFKVIMAQSIKKNEAVVILYNKTEDMNGRYRCYGYMSGEPHHWSTASDVLLLSGGLSSRWCIIIHLIHVVLALAIPWESC</sequence>
<dbReference type="InParanoid" id="A0A6P5LMZ7"/>
<organism evidence="12 13">
    <name type="scientific">Phascolarctos cinereus</name>
    <name type="common">Koala</name>
    <dbReference type="NCBI Taxonomy" id="38626"/>
    <lineage>
        <taxon>Eukaryota</taxon>
        <taxon>Metazoa</taxon>
        <taxon>Chordata</taxon>
        <taxon>Craniata</taxon>
        <taxon>Vertebrata</taxon>
        <taxon>Euteleostomi</taxon>
        <taxon>Mammalia</taxon>
        <taxon>Metatheria</taxon>
        <taxon>Diprotodontia</taxon>
        <taxon>Phascolarctidae</taxon>
        <taxon>Phascolarctos</taxon>
    </lineage>
</organism>
<feature type="chain" id="PRO_5027880652" evidence="11">
    <location>
        <begin position="19"/>
        <end position="241"/>
    </location>
</feature>
<evidence type="ECO:0000256" key="8">
    <source>
        <dbReference type="ARBA" id="ARBA00023157"/>
    </source>
</evidence>
<dbReference type="InterPro" id="IPR036179">
    <property type="entry name" value="Ig-like_dom_sf"/>
</dbReference>
<dbReference type="InterPro" id="IPR013783">
    <property type="entry name" value="Ig-like_fold"/>
</dbReference>
<keyword evidence="5" id="KW-0677">Repeat</keyword>
<keyword evidence="9" id="KW-0325">Glycoprotein</keyword>
<keyword evidence="8" id="KW-1015">Disulfide bond</keyword>
<proteinExistence type="predicted"/>
<keyword evidence="7" id="KW-0472">Membrane</keyword>
<dbReference type="Pfam" id="PF13895">
    <property type="entry name" value="Ig_2"/>
    <property type="match status" value="1"/>
</dbReference>
<dbReference type="GO" id="GO:0005886">
    <property type="term" value="C:plasma membrane"/>
    <property type="evidence" value="ECO:0007669"/>
    <property type="project" value="UniProtKB-SubCell"/>
</dbReference>
<dbReference type="GeneID" id="110220186"/>
<keyword evidence="2" id="KW-1003">Cell membrane</keyword>
<keyword evidence="10" id="KW-0393">Immunoglobulin domain</keyword>